<evidence type="ECO:0000313" key="6">
    <source>
        <dbReference type="EMBL" id="TJZ84427.1"/>
    </source>
</evidence>
<dbReference type="InterPro" id="IPR039424">
    <property type="entry name" value="SBP_5"/>
</dbReference>
<evidence type="ECO:0000256" key="4">
    <source>
        <dbReference type="SAM" id="SignalP"/>
    </source>
</evidence>
<dbReference type="GO" id="GO:0015833">
    <property type="term" value="P:peptide transport"/>
    <property type="evidence" value="ECO:0007669"/>
    <property type="project" value="TreeGrafter"/>
</dbReference>
<dbReference type="PIRSF" id="PIRSF002741">
    <property type="entry name" value="MppA"/>
    <property type="match status" value="1"/>
</dbReference>
<dbReference type="Gene3D" id="3.40.190.10">
    <property type="entry name" value="Periplasmic binding protein-like II"/>
    <property type="match status" value="1"/>
</dbReference>
<gene>
    <name evidence="6" type="ORF">FA740_09870</name>
</gene>
<comment type="subcellular location">
    <subcellularLocation>
        <location evidence="1">Periplasm</location>
    </subcellularLocation>
</comment>
<keyword evidence="7" id="KW-1185">Reference proteome</keyword>
<evidence type="ECO:0000259" key="5">
    <source>
        <dbReference type="Pfam" id="PF00496"/>
    </source>
</evidence>
<dbReference type="CDD" id="cd08511">
    <property type="entry name" value="PBP2_NikA_DppA_OppA_like_5"/>
    <property type="match status" value="1"/>
</dbReference>
<evidence type="ECO:0000256" key="3">
    <source>
        <dbReference type="ARBA" id="ARBA00022729"/>
    </source>
</evidence>
<feature type="signal peptide" evidence="4">
    <location>
        <begin position="1"/>
        <end position="22"/>
    </location>
</feature>
<protein>
    <submittedName>
        <fullName evidence="6">ABC transporter substrate-binding protein</fullName>
    </submittedName>
</protein>
<comment type="similarity">
    <text evidence="2">Belongs to the bacterial solute-binding protein 5 family.</text>
</comment>
<reference evidence="6 7" key="1">
    <citation type="submission" date="2019-04" db="EMBL/GenBank/DDBJ databases">
        <authorList>
            <person name="Li J."/>
        </authorList>
    </citation>
    <scope>NUCLEOTIDE SEQUENCE [LARGE SCALE GENOMIC DNA]</scope>
    <source>
        <strain evidence="6 7">CCTCC AB2016182</strain>
    </source>
</reference>
<proteinExistence type="inferred from homology"/>
<accession>A0A4U0QR63</accession>
<dbReference type="InterPro" id="IPR000914">
    <property type="entry name" value="SBP_5_dom"/>
</dbReference>
<dbReference type="InterPro" id="IPR030678">
    <property type="entry name" value="Peptide/Ni-bd"/>
</dbReference>
<dbReference type="Gene3D" id="3.90.76.10">
    <property type="entry name" value="Dipeptide-binding Protein, Domain 1"/>
    <property type="match status" value="1"/>
</dbReference>
<dbReference type="PANTHER" id="PTHR30290">
    <property type="entry name" value="PERIPLASMIC BINDING COMPONENT OF ABC TRANSPORTER"/>
    <property type="match status" value="1"/>
</dbReference>
<dbReference type="Gene3D" id="3.10.105.10">
    <property type="entry name" value="Dipeptide-binding Protein, Domain 3"/>
    <property type="match status" value="1"/>
</dbReference>
<dbReference type="EMBL" id="SUNH01000012">
    <property type="protein sequence ID" value="TJZ84427.1"/>
    <property type="molecule type" value="Genomic_DNA"/>
</dbReference>
<dbReference type="Proteomes" id="UP000306223">
    <property type="component" value="Unassembled WGS sequence"/>
</dbReference>
<dbReference type="GO" id="GO:1904680">
    <property type="term" value="F:peptide transmembrane transporter activity"/>
    <property type="evidence" value="ECO:0007669"/>
    <property type="project" value="TreeGrafter"/>
</dbReference>
<dbReference type="PANTHER" id="PTHR30290:SF38">
    <property type="entry name" value="D,D-DIPEPTIDE-BINDING PERIPLASMIC PROTEIN DDPA-RELATED"/>
    <property type="match status" value="1"/>
</dbReference>
<feature type="chain" id="PRO_5020754535" evidence="4">
    <location>
        <begin position="23"/>
        <end position="501"/>
    </location>
</feature>
<evidence type="ECO:0000256" key="2">
    <source>
        <dbReference type="ARBA" id="ARBA00005695"/>
    </source>
</evidence>
<dbReference type="RefSeq" id="WP_136856605.1">
    <property type="nucleotide sequence ID" value="NZ_SUNH01000012.1"/>
</dbReference>
<dbReference type="OrthoDB" id="9803988at2"/>
<dbReference type="SUPFAM" id="SSF53850">
    <property type="entry name" value="Periplasmic binding protein-like II"/>
    <property type="match status" value="1"/>
</dbReference>
<name>A0A4U0QR63_9RHOB</name>
<dbReference type="GO" id="GO:0030288">
    <property type="term" value="C:outer membrane-bounded periplasmic space"/>
    <property type="evidence" value="ECO:0007669"/>
    <property type="project" value="UniProtKB-ARBA"/>
</dbReference>
<sequence length="501" mass="54983">MKTTAFMATLLGTVALGGMAFAADLRIGLNEDPDSLDPAQSRTFVSSLVYESLCARLFNTNTDMEIIPELATDWSWSEDGMTLVLQLREGVTHHDGTPFDAASAARVLDRNMTLQESRRRGELSSIAAVEATGDHELTITLNAPDVTLLAQLAHHAGRMYSPDAAEEAGAAFGTRPVCTGPYAFVDRVEGDRIVLEKFADHWEADEYHYDRVIYQPIPDTTVRLANVRSGDLDIIERTAPSDVPGIREDSRLQLFEVPNIGYQGITVNVANGPRAEGPLGSNPLVRQALSLSIDREALNQVVFEGEYVVGNQWAAPGTAWYDDNDPLPARDIDRARELLAEAGVETPIRIEMQIGNNPIAQQVGQVVQAMASEAGFDISLRATEFATLLAENVAGNFDMSLQGWSGRIDPDANIHPFVGSDGANNDQHYRNDQVDALLAEARTLPDTDARKALYDQTRDILKNDLPLIYLYHIKYFYTMRTGIEGFEPYADGIIRLKGVSG</sequence>
<dbReference type="AlphaFoldDB" id="A0A4U0QR63"/>
<dbReference type="Pfam" id="PF00496">
    <property type="entry name" value="SBP_bac_5"/>
    <property type="match status" value="1"/>
</dbReference>
<feature type="domain" description="Solute-binding protein family 5" evidence="5">
    <location>
        <begin position="65"/>
        <end position="424"/>
    </location>
</feature>
<comment type="caution">
    <text evidence="6">The sequence shown here is derived from an EMBL/GenBank/DDBJ whole genome shotgun (WGS) entry which is preliminary data.</text>
</comment>
<evidence type="ECO:0000256" key="1">
    <source>
        <dbReference type="ARBA" id="ARBA00004418"/>
    </source>
</evidence>
<organism evidence="6 7">
    <name type="scientific">Paracoccus hibiscisoli</name>
    <dbReference type="NCBI Taxonomy" id="2023261"/>
    <lineage>
        <taxon>Bacteria</taxon>
        <taxon>Pseudomonadati</taxon>
        <taxon>Pseudomonadota</taxon>
        <taxon>Alphaproteobacteria</taxon>
        <taxon>Rhodobacterales</taxon>
        <taxon>Paracoccaceae</taxon>
        <taxon>Paracoccus</taxon>
    </lineage>
</organism>
<dbReference type="GO" id="GO:0043190">
    <property type="term" value="C:ATP-binding cassette (ABC) transporter complex"/>
    <property type="evidence" value="ECO:0007669"/>
    <property type="project" value="InterPro"/>
</dbReference>
<evidence type="ECO:0000313" key="7">
    <source>
        <dbReference type="Proteomes" id="UP000306223"/>
    </source>
</evidence>
<keyword evidence="3 4" id="KW-0732">Signal</keyword>